<evidence type="ECO:0000313" key="3">
    <source>
        <dbReference type="Proteomes" id="UP000000305"/>
    </source>
</evidence>
<gene>
    <name evidence="2" type="ORF">DAPPUDRAFT_46249</name>
</gene>
<dbReference type="HOGENOM" id="CLU_3074639_0_0_1"/>
<dbReference type="STRING" id="6669.E9G6S8"/>
<dbReference type="InParanoid" id="E9G6S8"/>
<evidence type="ECO:0000313" key="2">
    <source>
        <dbReference type="EMBL" id="EFX84797.1"/>
    </source>
</evidence>
<dbReference type="PANTHER" id="PTHR14604:SF4">
    <property type="entry name" value="F-BOX DOMAIN-CONTAINING PROTEIN"/>
    <property type="match status" value="1"/>
</dbReference>
<dbReference type="InterPro" id="IPR050995">
    <property type="entry name" value="WD-F-box_domain-protein"/>
</dbReference>
<sequence length="53" mass="6401">GVPEIAEQILSYLDYKDLKNAELVCKLWHDVIRNGRNWKRCLEKVWFLQKINI</sequence>
<dbReference type="SUPFAM" id="SSF81383">
    <property type="entry name" value="F-box domain"/>
    <property type="match status" value="1"/>
</dbReference>
<dbReference type="Gene3D" id="1.20.1280.50">
    <property type="match status" value="1"/>
</dbReference>
<feature type="domain" description="F-box" evidence="1">
    <location>
        <begin position="1"/>
        <end position="41"/>
    </location>
</feature>
<proteinExistence type="predicted"/>
<dbReference type="EMBL" id="GL732533">
    <property type="protein sequence ID" value="EFX84797.1"/>
    <property type="molecule type" value="Genomic_DNA"/>
</dbReference>
<dbReference type="SMART" id="SM00256">
    <property type="entry name" value="FBOX"/>
    <property type="match status" value="1"/>
</dbReference>
<dbReference type="InterPro" id="IPR036047">
    <property type="entry name" value="F-box-like_dom_sf"/>
</dbReference>
<dbReference type="AlphaFoldDB" id="E9G6S8"/>
<organism evidence="2 3">
    <name type="scientific">Daphnia pulex</name>
    <name type="common">Water flea</name>
    <dbReference type="NCBI Taxonomy" id="6669"/>
    <lineage>
        <taxon>Eukaryota</taxon>
        <taxon>Metazoa</taxon>
        <taxon>Ecdysozoa</taxon>
        <taxon>Arthropoda</taxon>
        <taxon>Crustacea</taxon>
        <taxon>Branchiopoda</taxon>
        <taxon>Diplostraca</taxon>
        <taxon>Cladocera</taxon>
        <taxon>Anomopoda</taxon>
        <taxon>Daphniidae</taxon>
        <taxon>Daphnia</taxon>
    </lineage>
</organism>
<accession>E9G6S8</accession>
<dbReference type="Proteomes" id="UP000000305">
    <property type="component" value="Unassembled WGS sequence"/>
</dbReference>
<dbReference type="PROSITE" id="PS50181">
    <property type="entry name" value="FBOX"/>
    <property type="match status" value="1"/>
</dbReference>
<dbReference type="KEGG" id="dpx:DAPPUDRAFT_46249"/>
<name>E9G6S8_DAPPU</name>
<dbReference type="PhylomeDB" id="E9G6S8"/>
<keyword evidence="3" id="KW-1185">Reference proteome</keyword>
<reference evidence="2 3" key="1">
    <citation type="journal article" date="2011" name="Science">
        <title>The ecoresponsive genome of Daphnia pulex.</title>
        <authorList>
            <person name="Colbourne J.K."/>
            <person name="Pfrender M.E."/>
            <person name="Gilbert D."/>
            <person name="Thomas W.K."/>
            <person name="Tucker A."/>
            <person name="Oakley T.H."/>
            <person name="Tokishita S."/>
            <person name="Aerts A."/>
            <person name="Arnold G.J."/>
            <person name="Basu M.K."/>
            <person name="Bauer D.J."/>
            <person name="Caceres C.E."/>
            <person name="Carmel L."/>
            <person name="Casola C."/>
            <person name="Choi J.H."/>
            <person name="Detter J.C."/>
            <person name="Dong Q."/>
            <person name="Dusheyko S."/>
            <person name="Eads B.D."/>
            <person name="Frohlich T."/>
            <person name="Geiler-Samerotte K.A."/>
            <person name="Gerlach D."/>
            <person name="Hatcher P."/>
            <person name="Jogdeo S."/>
            <person name="Krijgsveld J."/>
            <person name="Kriventseva E.V."/>
            <person name="Kultz D."/>
            <person name="Laforsch C."/>
            <person name="Lindquist E."/>
            <person name="Lopez J."/>
            <person name="Manak J.R."/>
            <person name="Muller J."/>
            <person name="Pangilinan J."/>
            <person name="Patwardhan R.P."/>
            <person name="Pitluck S."/>
            <person name="Pritham E.J."/>
            <person name="Rechtsteiner A."/>
            <person name="Rho M."/>
            <person name="Rogozin I.B."/>
            <person name="Sakarya O."/>
            <person name="Salamov A."/>
            <person name="Schaack S."/>
            <person name="Shapiro H."/>
            <person name="Shiga Y."/>
            <person name="Skalitzky C."/>
            <person name="Smith Z."/>
            <person name="Souvorov A."/>
            <person name="Sung W."/>
            <person name="Tang Z."/>
            <person name="Tsuchiya D."/>
            <person name="Tu H."/>
            <person name="Vos H."/>
            <person name="Wang M."/>
            <person name="Wolf Y.I."/>
            <person name="Yamagata H."/>
            <person name="Yamada T."/>
            <person name="Ye Y."/>
            <person name="Shaw J.R."/>
            <person name="Andrews J."/>
            <person name="Crease T.J."/>
            <person name="Tang H."/>
            <person name="Lucas S.M."/>
            <person name="Robertson H.M."/>
            <person name="Bork P."/>
            <person name="Koonin E.V."/>
            <person name="Zdobnov E.M."/>
            <person name="Grigoriev I.V."/>
            <person name="Lynch M."/>
            <person name="Boore J.L."/>
        </authorList>
    </citation>
    <scope>NUCLEOTIDE SEQUENCE [LARGE SCALE GENOMIC DNA]</scope>
</reference>
<protein>
    <recommendedName>
        <fullName evidence="1">F-box domain-containing protein</fullName>
    </recommendedName>
</protein>
<feature type="non-terminal residue" evidence="2">
    <location>
        <position position="1"/>
    </location>
</feature>
<dbReference type="InterPro" id="IPR001810">
    <property type="entry name" value="F-box_dom"/>
</dbReference>
<dbReference type="OrthoDB" id="6345274at2759"/>
<dbReference type="Pfam" id="PF12937">
    <property type="entry name" value="F-box-like"/>
    <property type="match status" value="1"/>
</dbReference>
<dbReference type="PANTHER" id="PTHR14604">
    <property type="entry name" value="WD40 REPEAT PF20"/>
    <property type="match status" value="1"/>
</dbReference>
<evidence type="ECO:0000259" key="1">
    <source>
        <dbReference type="PROSITE" id="PS50181"/>
    </source>
</evidence>